<evidence type="ECO:0000259" key="15">
    <source>
        <dbReference type="Pfam" id="PF01292"/>
    </source>
</evidence>
<keyword evidence="11" id="KW-0408">Iron</keyword>
<dbReference type="InterPro" id="IPR016174">
    <property type="entry name" value="Di-haem_cyt_TM"/>
</dbReference>
<dbReference type="FunFam" id="1.20.950.20:FF:000002">
    <property type="entry name" value="Formate dehydrogenase cytochrome b556 subunit"/>
    <property type="match status" value="1"/>
</dbReference>
<dbReference type="GO" id="GO:0009055">
    <property type="term" value="F:electron transfer activity"/>
    <property type="evidence" value="ECO:0007669"/>
    <property type="project" value="InterPro"/>
</dbReference>
<evidence type="ECO:0000256" key="2">
    <source>
        <dbReference type="ARBA" id="ARBA00004651"/>
    </source>
</evidence>
<dbReference type="NCBIfam" id="TIGR01583">
    <property type="entry name" value="formate-DH-gamm"/>
    <property type="match status" value="1"/>
</dbReference>
<comment type="cofactor">
    <cofactor evidence="1">
        <name>heme</name>
        <dbReference type="ChEBI" id="CHEBI:30413"/>
    </cofactor>
</comment>
<evidence type="ECO:0000313" key="17">
    <source>
        <dbReference type="Proteomes" id="UP000051913"/>
    </source>
</evidence>
<evidence type="ECO:0000256" key="10">
    <source>
        <dbReference type="ARBA" id="ARBA00022989"/>
    </source>
</evidence>
<evidence type="ECO:0000256" key="12">
    <source>
        <dbReference type="ARBA" id="ARBA00023136"/>
    </source>
</evidence>
<feature type="transmembrane region" description="Helical" evidence="13">
    <location>
        <begin position="268"/>
        <end position="287"/>
    </location>
</feature>
<keyword evidence="14" id="KW-0732">Signal</keyword>
<dbReference type="GO" id="GO:0015944">
    <property type="term" value="P:formate oxidation"/>
    <property type="evidence" value="ECO:0007669"/>
    <property type="project" value="UniProtKB-ARBA"/>
</dbReference>
<comment type="caution">
    <text evidence="16">The sequence shown here is derived from an EMBL/GenBank/DDBJ whole genome shotgun (WGS) entry which is preliminary data.</text>
</comment>
<comment type="similarity">
    <text evidence="3">Belongs to the formate dehydrogenase gamma subunit family.</text>
</comment>
<keyword evidence="5" id="KW-1003">Cell membrane</keyword>
<gene>
    <name evidence="16" type="ORF">CP49_10060</name>
</gene>
<keyword evidence="12 13" id="KW-0472">Membrane</keyword>
<evidence type="ECO:0000256" key="14">
    <source>
        <dbReference type="SAM" id="SignalP"/>
    </source>
</evidence>
<dbReference type="SUPFAM" id="SSF81342">
    <property type="entry name" value="Transmembrane di-heme cytochromes"/>
    <property type="match status" value="1"/>
</dbReference>
<proteinExistence type="inferred from homology"/>
<feature type="transmembrane region" description="Helical" evidence="13">
    <location>
        <begin position="88"/>
        <end position="113"/>
    </location>
</feature>
<keyword evidence="7 13" id="KW-0812">Transmembrane</keyword>
<dbReference type="RefSeq" id="WP_057852709.1">
    <property type="nucleotide sequence ID" value="NZ_LLXX01000141.1"/>
</dbReference>
<evidence type="ECO:0000256" key="11">
    <source>
        <dbReference type="ARBA" id="ARBA00023004"/>
    </source>
</evidence>
<evidence type="ECO:0000256" key="8">
    <source>
        <dbReference type="ARBA" id="ARBA00022723"/>
    </source>
</evidence>
<keyword evidence="4" id="KW-0813">Transport</keyword>
<evidence type="ECO:0000256" key="4">
    <source>
        <dbReference type="ARBA" id="ARBA00022448"/>
    </source>
</evidence>
<dbReference type="PANTHER" id="PTHR30074">
    <property type="entry name" value="FORMATE DEHYDROGENASE, NITRATE-INDUCIBLE, CYTOCHROME B556 FDN SUBUNIT"/>
    <property type="match status" value="1"/>
</dbReference>
<dbReference type="GO" id="GO:0046872">
    <property type="term" value="F:metal ion binding"/>
    <property type="evidence" value="ECO:0007669"/>
    <property type="project" value="UniProtKB-KW"/>
</dbReference>
<feature type="transmembrane region" description="Helical" evidence="13">
    <location>
        <begin position="134"/>
        <end position="156"/>
    </location>
</feature>
<dbReference type="AlphaFoldDB" id="A0A0R3LCJ8"/>
<reference evidence="16 17" key="1">
    <citation type="submission" date="2014-03" db="EMBL/GenBank/DDBJ databases">
        <title>Bradyrhizobium valentinum sp. nov., isolated from effective nodules of Lupinus mariae-josephae, a lupine endemic of basic-lime soils in Eastern Spain.</title>
        <authorList>
            <person name="Duran D."/>
            <person name="Rey L."/>
            <person name="Navarro A."/>
            <person name="Busquets A."/>
            <person name="Imperial J."/>
            <person name="Ruiz-Argueso T."/>
        </authorList>
    </citation>
    <scope>NUCLEOTIDE SEQUENCE [LARGE SCALE GENOMIC DNA]</scope>
    <source>
        <strain evidence="16 17">LmjM3</strain>
    </source>
</reference>
<evidence type="ECO:0000256" key="5">
    <source>
        <dbReference type="ARBA" id="ARBA00022475"/>
    </source>
</evidence>
<evidence type="ECO:0000256" key="9">
    <source>
        <dbReference type="ARBA" id="ARBA00022982"/>
    </source>
</evidence>
<evidence type="ECO:0000256" key="13">
    <source>
        <dbReference type="SAM" id="Phobius"/>
    </source>
</evidence>
<comment type="subcellular location">
    <subcellularLocation>
        <location evidence="2">Cell membrane</location>
        <topology evidence="2">Multi-pass membrane protein</topology>
    </subcellularLocation>
</comment>
<feature type="transmembrane region" description="Helical" evidence="13">
    <location>
        <begin position="232"/>
        <end position="256"/>
    </location>
</feature>
<dbReference type="InterPro" id="IPR051817">
    <property type="entry name" value="FDH_cytochrome_b556_subunit"/>
</dbReference>
<dbReference type="GO" id="GO:0005886">
    <property type="term" value="C:plasma membrane"/>
    <property type="evidence" value="ECO:0007669"/>
    <property type="project" value="UniProtKB-SubCell"/>
</dbReference>
<dbReference type="GO" id="GO:0008863">
    <property type="term" value="F:formate dehydrogenase (NAD+) activity"/>
    <property type="evidence" value="ECO:0007669"/>
    <property type="project" value="InterPro"/>
</dbReference>
<keyword evidence="9" id="KW-0249">Electron transport</keyword>
<feature type="transmembrane region" description="Helical" evidence="13">
    <location>
        <begin position="176"/>
        <end position="196"/>
    </location>
</feature>
<accession>A0A0R3LCJ8</accession>
<sequence>MRTYLSHIRSIIFTLAILTAMAAMPVLAQQLGPDGAPNPTASVVPEHKLLQQSPRIEGRIDIPSERARVLMQPAGRQWDHFHEITLHWLGATVIVGMIAALAAAYLIIGRLRISNGRSGRKVLRFSSFERFSHWLTAASFVVLGLTGLNITFGKIVLLPIIGPEAFSSMSEAAKYVHNYVSAAFVIGLALIVALWIKDNLPRNVDIDWVKQGGGFIRSKHAPSGRFNAGEKLVFWFALGAGAAVIISGCLLIFPFYVTDIAGMQIAQVVHAVIAVLFIAVIIAHIYIGTLGMEGAFEAMATGEVDLNWAKEHHDLWLEEQLAKERLAARSGQSSAVPAE</sequence>
<dbReference type="InterPro" id="IPR006471">
    <property type="entry name" value="Formate_DH_gsu"/>
</dbReference>
<organism evidence="16 17">
    <name type="scientific">Bradyrhizobium valentinum</name>
    <dbReference type="NCBI Taxonomy" id="1518501"/>
    <lineage>
        <taxon>Bacteria</taxon>
        <taxon>Pseudomonadati</taxon>
        <taxon>Pseudomonadota</taxon>
        <taxon>Alphaproteobacteria</taxon>
        <taxon>Hyphomicrobiales</taxon>
        <taxon>Nitrobacteraceae</taxon>
        <taxon>Bradyrhizobium</taxon>
    </lineage>
</organism>
<dbReference type="InterPro" id="IPR011577">
    <property type="entry name" value="Cyt_b561_bac/Ni-Hgenase"/>
</dbReference>
<feature type="signal peptide" evidence="14">
    <location>
        <begin position="1"/>
        <end position="28"/>
    </location>
</feature>
<evidence type="ECO:0000256" key="7">
    <source>
        <dbReference type="ARBA" id="ARBA00022692"/>
    </source>
</evidence>
<dbReference type="EMBL" id="LLXX01000141">
    <property type="protein sequence ID" value="KRR03405.1"/>
    <property type="molecule type" value="Genomic_DNA"/>
</dbReference>
<dbReference type="GO" id="GO:0009061">
    <property type="term" value="P:anaerobic respiration"/>
    <property type="evidence" value="ECO:0007669"/>
    <property type="project" value="TreeGrafter"/>
</dbReference>
<dbReference type="PANTHER" id="PTHR30074:SF6">
    <property type="entry name" value="FORMATE DEHYDROGENASE GAMMA SUBUNIT"/>
    <property type="match status" value="1"/>
</dbReference>
<protein>
    <submittedName>
        <fullName evidence="16">Formate dehydrogenase</fullName>
    </submittedName>
</protein>
<dbReference type="STRING" id="1518501.CQ10_17335"/>
<dbReference type="GO" id="GO:0022904">
    <property type="term" value="P:respiratory electron transport chain"/>
    <property type="evidence" value="ECO:0007669"/>
    <property type="project" value="InterPro"/>
</dbReference>
<name>A0A0R3LCJ8_9BRAD</name>
<keyword evidence="8" id="KW-0479">Metal-binding</keyword>
<dbReference type="GO" id="GO:0036397">
    <property type="term" value="F:formate dehydrogenase (quinone) activity"/>
    <property type="evidence" value="ECO:0007669"/>
    <property type="project" value="TreeGrafter"/>
</dbReference>
<feature type="chain" id="PRO_5006442907" evidence="14">
    <location>
        <begin position="29"/>
        <end position="339"/>
    </location>
</feature>
<keyword evidence="17" id="KW-1185">Reference proteome</keyword>
<keyword evidence="6" id="KW-0349">Heme</keyword>
<evidence type="ECO:0000256" key="1">
    <source>
        <dbReference type="ARBA" id="ARBA00001971"/>
    </source>
</evidence>
<evidence type="ECO:0000313" key="16">
    <source>
        <dbReference type="EMBL" id="KRR03405.1"/>
    </source>
</evidence>
<dbReference type="GO" id="GO:0009326">
    <property type="term" value="C:formate dehydrogenase complex"/>
    <property type="evidence" value="ECO:0007669"/>
    <property type="project" value="InterPro"/>
</dbReference>
<evidence type="ECO:0000256" key="6">
    <source>
        <dbReference type="ARBA" id="ARBA00022617"/>
    </source>
</evidence>
<feature type="domain" description="Cytochrome b561 bacterial/Ni-hydrogenase" evidence="15">
    <location>
        <begin position="124"/>
        <end position="302"/>
    </location>
</feature>
<keyword evidence="10 13" id="KW-1133">Transmembrane helix</keyword>
<dbReference type="Gene3D" id="1.20.950.20">
    <property type="entry name" value="Transmembrane di-heme cytochromes, Chain C"/>
    <property type="match status" value="1"/>
</dbReference>
<dbReference type="Pfam" id="PF01292">
    <property type="entry name" value="Ni_hydr_CYTB"/>
    <property type="match status" value="1"/>
</dbReference>
<evidence type="ECO:0000256" key="3">
    <source>
        <dbReference type="ARBA" id="ARBA00010747"/>
    </source>
</evidence>
<dbReference type="Proteomes" id="UP000051913">
    <property type="component" value="Unassembled WGS sequence"/>
</dbReference>